<gene>
    <name evidence="1" type="ORF">AMTR_s00089p00102850</name>
</gene>
<keyword evidence="2" id="KW-1185">Reference proteome</keyword>
<sequence>MGLKGKHMITKKDLLTNSKKWSEAPCHSHILYAPMEQGSAKRKKPKDGIRMLWYELSGFDWFLATLSM</sequence>
<accession>W1P4H7</accession>
<dbReference type="HOGENOM" id="CLU_2797355_0_0_1"/>
<dbReference type="Proteomes" id="UP000017836">
    <property type="component" value="Unassembled WGS sequence"/>
</dbReference>
<reference evidence="2" key="1">
    <citation type="journal article" date="2013" name="Science">
        <title>The Amborella genome and the evolution of flowering plants.</title>
        <authorList>
            <consortium name="Amborella Genome Project"/>
        </authorList>
    </citation>
    <scope>NUCLEOTIDE SEQUENCE [LARGE SCALE GENOMIC DNA]</scope>
</reference>
<dbReference type="EMBL" id="KI394680">
    <property type="protein sequence ID" value="ERN01860.1"/>
    <property type="molecule type" value="Genomic_DNA"/>
</dbReference>
<proteinExistence type="predicted"/>
<name>W1P4H7_AMBTC</name>
<dbReference type="Gramene" id="ERN01860">
    <property type="protein sequence ID" value="ERN01860"/>
    <property type="gene ID" value="AMTR_s00089p00102850"/>
</dbReference>
<evidence type="ECO:0000313" key="1">
    <source>
        <dbReference type="EMBL" id="ERN01860.1"/>
    </source>
</evidence>
<protein>
    <submittedName>
        <fullName evidence="1">Uncharacterized protein</fullName>
    </submittedName>
</protein>
<evidence type="ECO:0000313" key="2">
    <source>
        <dbReference type="Proteomes" id="UP000017836"/>
    </source>
</evidence>
<dbReference type="AlphaFoldDB" id="W1P4H7"/>
<organism evidence="1 2">
    <name type="scientific">Amborella trichopoda</name>
    <dbReference type="NCBI Taxonomy" id="13333"/>
    <lineage>
        <taxon>Eukaryota</taxon>
        <taxon>Viridiplantae</taxon>
        <taxon>Streptophyta</taxon>
        <taxon>Embryophyta</taxon>
        <taxon>Tracheophyta</taxon>
        <taxon>Spermatophyta</taxon>
        <taxon>Magnoliopsida</taxon>
        <taxon>Amborellales</taxon>
        <taxon>Amborellaceae</taxon>
        <taxon>Amborella</taxon>
    </lineage>
</organism>